<comment type="caution">
    <text evidence="1">The sequence shown here is derived from an EMBL/GenBank/DDBJ whole genome shotgun (WGS) entry which is preliminary data.</text>
</comment>
<dbReference type="Proteomes" id="UP001189429">
    <property type="component" value="Unassembled WGS sequence"/>
</dbReference>
<reference evidence="1" key="1">
    <citation type="submission" date="2023-10" db="EMBL/GenBank/DDBJ databases">
        <authorList>
            <person name="Chen Y."/>
            <person name="Shah S."/>
            <person name="Dougan E. K."/>
            <person name="Thang M."/>
            <person name="Chan C."/>
        </authorList>
    </citation>
    <scope>NUCLEOTIDE SEQUENCE [LARGE SCALE GENOMIC DNA]</scope>
</reference>
<accession>A0ABN9VTH3</accession>
<keyword evidence="2" id="KW-1185">Reference proteome</keyword>
<proteinExistence type="predicted"/>
<evidence type="ECO:0000313" key="1">
    <source>
        <dbReference type="EMBL" id="CAK0875547.1"/>
    </source>
</evidence>
<gene>
    <name evidence="1" type="ORF">PCOR1329_LOCUS60191</name>
</gene>
<sequence length="1397" mass="151525">MAASAPRQILARFNHVLPDVAARGVPLERLGFKPGDWGGGIASAVAADAWDLALPLEYGHRATDRCAKVLSVAVVALSRPVQWPTLNAIAQPQLGRRNVKDCPRWAQSCACAVPAGELARTMGALSSRPRRSSLAVVLNDENAAGIASALRSIWVAMQEQMHGRHAQLKTALRDEASRARALSQVMERTLRGGAPVQLGFSDLEEWLASSDPCRSRFARGVRGLGDLLGDRCTCGTVSFRTRQPRFGDVAPMTEWFPYAMHQLKNSAVHKFLSGDIAYAGQGGLIRVDGAPDDDDSSDLVHLAVPLGAPLNVRDRMALVVEEGDLKAAAEEIMDITGGNKGSLFVRAAHFGEFHMCASVLGEDRQTLRLQRNSFASGRVLVCIGDYVGAESNAIGVLLRSLREVPSPACRALLPAHCSAADLEPDGANHLSGLTAGAAAAVARKLGKSLTADQTSLVECMAASKRGAFFCEACPGTGKSLTAVSALLGARDVFDEKVKGVVLLQQRTQRDEMLSLIRSALDDPFEAAAIGRPAGDDSAADEGYLDPALLRALDDWTESIKGRIDDLRAQLQTAQENLDLTAPEGKEWKLKSEEMLALTFQYRNLVEEARGTLFGGVCVFVMTVDCFLQINCGKNWLSPIFRKFEFRLGVVDEGHQMDFAHLLPVAHRLGTALAMFDRAQDIEHLRPTEFLREHSPLSFGQYYAWNQACHGPCPLRLWDYAPTSHVFTLSVTWRFGPLQCKFMRDTSKEYGRKGHPLICALDHDDRERYGNLADVPQTAVRFVRYSDTQWFPAVTRGVLAADAEAIGLGARRGAPDRGGGAEEAPRAAACKPVFEQMLFEGLLFLRAIALGRVLAPGGTRSTTIAHGTKAILTMVWANDVRVNFDVVVRGALENATLMESFGVPAEACDAPHLWRVMTPEAASGADALLQQTTVFPRNLGAFDVQGNARDAMRRNVAFTRGILFASSHECIECLEDGRAAPRWKAHFDASQRDRALAVWESPCKSGGPTRPVDPQWIDRKCELECANRLFDAVRAFLWPLPKVVADMRMADPWPASCERPPSLTLVQAIQLGSANLFDDGGALSDVTQLPTPNPIDGASWVSDSDIYGLAPDREALQMSLPQLLKPIGVRVNNGLATVTAHFLDASPRFDAFRPTPEVAARVAAAGRVAALQSIRLFPDTFSEGRPLYARLLPYKRLRLGGDAREACREARTALAVALARGSAETRDVVMYQHVGNPDALQPPNTWPTLFKKMPLHIARCVLATMHFLAGTFLDDASVHVRSRSQSDEDKAAAAEERDDMVHSVNSMVNLLRQRPGLTRDAILPPVALSAAATAARADLDDSFQCVVCDGTGKLLEYRAVAGGTVSLPCPLCDACPVCGGTETWDAYDPQLPCPLCVD</sequence>
<dbReference type="Gene3D" id="3.40.50.300">
    <property type="entry name" value="P-loop containing nucleotide triphosphate hydrolases"/>
    <property type="match status" value="1"/>
</dbReference>
<evidence type="ECO:0000313" key="2">
    <source>
        <dbReference type="Proteomes" id="UP001189429"/>
    </source>
</evidence>
<protein>
    <submittedName>
        <fullName evidence="1">Uncharacterized protein</fullName>
    </submittedName>
</protein>
<dbReference type="SUPFAM" id="SSF52540">
    <property type="entry name" value="P-loop containing nucleoside triphosphate hydrolases"/>
    <property type="match status" value="1"/>
</dbReference>
<dbReference type="InterPro" id="IPR027417">
    <property type="entry name" value="P-loop_NTPase"/>
</dbReference>
<dbReference type="EMBL" id="CAUYUJ010017526">
    <property type="protein sequence ID" value="CAK0875547.1"/>
    <property type="molecule type" value="Genomic_DNA"/>
</dbReference>
<name>A0ABN9VTH3_9DINO</name>
<organism evidence="1 2">
    <name type="scientific">Prorocentrum cordatum</name>
    <dbReference type="NCBI Taxonomy" id="2364126"/>
    <lineage>
        <taxon>Eukaryota</taxon>
        <taxon>Sar</taxon>
        <taxon>Alveolata</taxon>
        <taxon>Dinophyceae</taxon>
        <taxon>Prorocentrales</taxon>
        <taxon>Prorocentraceae</taxon>
        <taxon>Prorocentrum</taxon>
    </lineage>
</organism>